<dbReference type="AlphaFoldDB" id="A0A7W8JUY2"/>
<keyword evidence="2" id="KW-1185">Reference proteome</keyword>
<sequence>MKPLTPTRHGIVDYCACALMLGAPRLLKLSSETQAVSAGLAASYLGVTVFTDFPPALRRVLPFPLHGKIELGTLPLLLGLAAWRRSANERLYFLGLAGMVAGAYALTDWQANPDET</sequence>
<dbReference type="Proteomes" id="UP000552709">
    <property type="component" value="Unassembled WGS sequence"/>
</dbReference>
<protein>
    <submittedName>
        <fullName evidence="1">Uncharacterized protein</fullName>
    </submittedName>
</protein>
<gene>
    <name evidence="1" type="ORF">HNQ08_002513</name>
</gene>
<evidence type="ECO:0000313" key="2">
    <source>
        <dbReference type="Proteomes" id="UP000552709"/>
    </source>
</evidence>
<name>A0A7W8JUY2_9DEIO</name>
<dbReference type="EMBL" id="JACHFL010000005">
    <property type="protein sequence ID" value="MBB5363415.1"/>
    <property type="molecule type" value="Genomic_DNA"/>
</dbReference>
<organism evidence="1 2">
    <name type="scientific">Deinococcus humi</name>
    <dbReference type="NCBI Taxonomy" id="662880"/>
    <lineage>
        <taxon>Bacteria</taxon>
        <taxon>Thermotogati</taxon>
        <taxon>Deinococcota</taxon>
        <taxon>Deinococci</taxon>
        <taxon>Deinococcales</taxon>
        <taxon>Deinococcaceae</taxon>
        <taxon>Deinococcus</taxon>
    </lineage>
</organism>
<proteinExistence type="predicted"/>
<reference evidence="1 2" key="1">
    <citation type="submission" date="2020-08" db="EMBL/GenBank/DDBJ databases">
        <title>Genomic Encyclopedia of Type Strains, Phase IV (KMG-IV): sequencing the most valuable type-strain genomes for metagenomic binning, comparative biology and taxonomic classification.</title>
        <authorList>
            <person name="Goeker M."/>
        </authorList>
    </citation>
    <scope>NUCLEOTIDE SEQUENCE [LARGE SCALE GENOMIC DNA]</scope>
    <source>
        <strain evidence="1 2">DSM 27939</strain>
    </source>
</reference>
<comment type="caution">
    <text evidence="1">The sequence shown here is derived from an EMBL/GenBank/DDBJ whole genome shotgun (WGS) entry which is preliminary data.</text>
</comment>
<accession>A0A7W8JUY2</accession>
<dbReference type="RefSeq" id="WP_184132248.1">
    <property type="nucleotide sequence ID" value="NZ_JACHFL010000005.1"/>
</dbReference>
<evidence type="ECO:0000313" key="1">
    <source>
        <dbReference type="EMBL" id="MBB5363415.1"/>
    </source>
</evidence>